<dbReference type="Pfam" id="PF00107">
    <property type="entry name" value="ADH_zinc_N"/>
    <property type="match status" value="1"/>
</dbReference>
<dbReference type="InterPro" id="IPR011032">
    <property type="entry name" value="GroES-like_sf"/>
</dbReference>
<evidence type="ECO:0000259" key="2">
    <source>
        <dbReference type="SMART" id="SM00829"/>
    </source>
</evidence>
<evidence type="ECO:0000313" key="5">
    <source>
        <dbReference type="EnsemblPlants" id="AES67222"/>
    </source>
</evidence>
<keyword evidence="1 4" id="KW-0560">Oxidoreductase</keyword>
<dbReference type="InterPro" id="IPR013149">
    <property type="entry name" value="ADH-like_C"/>
</dbReference>
<protein>
    <submittedName>
        <fullName evidence="3">Phenylpropenal double-bond reductase</fullName>
    </submittedName>
    <submittedName>
        <fullName evidence="4">Putative oxidoreductase</fullName>
        <ecNumber evidence="4">1.-.-.-</ecNumber>
    </submittedName>
</protein>
<reference evidence="5" key="3">
    <citation type="submission" date="2015-04" db="UniProtKB">
        <authorList>
            <consortium name="EnsemblPlants"/>
        </authorList>
    </citation>
    <scope>IDENTIFICATION</scope>
    <source>
        <strain evidence="5">cv. Jemalong A17</strain>
    </source>
</reference>
<dbReference type="Gene3D" id="3.40.50.720">
    <property type="entry name" value="NAD(P)-binding Rossmann-like Domain"/>
    <property type="match status" value="1"/>
</dbReference>
<evidence type="ECO:0000313" key="6">
    <source>
        <dbReference type="Proteomes" id="UP000002051"/>
    </source>
</evidence>
<proteinExistence type="predicted"/>
<reference evidence="3 6" key="1">
    <citation type="journal article" date="2011" name="Nature">
        <title>The Medicago genome provides insight into the evolution of rhizobial symbioses.</title>
        <authorList>
            <person name="Young N.D."/>
            <person name="Debelle F."/>
            <person name="Oldroyd G.E."/>
            <person name="Geurts R."/>
            <person name="Cannon S.B."/>
            <person name="Udvardi M.K."/>
            <person name="Benedito V.A."/>
            <person name="Mayer K.F."/>
            <person name="Gouzy J."/>
            <person name="Schoof H."/>
            <person name="Van de Peer Y."/>
            <person name="Proost S."/>
            <person name="Cook D.R."/>
            <person name="Meyers B.C."/>
            <person name="Spannagl M."/>
            <person name="Cheung F."/>
            <person name="De Mita S."/>
            <person name="Krishnakumar V."/>
            <person name="Gundlach H."/>
            <person name="Zhou S."/>
            <person name="Mudge J."/>
            <person name="Bharti A.K."/>
            <person name="Murray J.D."/>
            <person name="Naoumkina M.A."/>
            <person name="Rosen B."/>
            <person name="Silverstein K.A."/>
            <person name="Tang H."/>
            <person name="Rombauts S."/>
            <person name="Zhao P.X."/>
            <person name="Zhou P."/>
            <person name="Barbe V."/>
            <person name="Bardou P."/>
            <person name="Bechner M."/>
            <person name="Bellec A."/>
            <person name="Berger A."/>
            <person name="Berges H."/>
            <person name="Bidwell S."/>
            <person name="Bisseling T."/>
            <person name="Choisne N."/>
            <person name="Couloux A."/>
            <person name="Denny R."/>
            <person name="Deshpande S."/>
            <person name="Dai X."/>
            <person name="Doyle J.J."/>
            <person name="Dudez A.M."/>
            <person name="Farmer A.D."/>
            <person name="Fouteau S."/>
            <person name="Franken C."/>
            <person name="Gibelin C."/>
            <person name="Gish J."/>
            <person name="Goldstein S."/>
            <person name="Gonzalez A.J."/>
            <person name="Green P.J."/>
            <person name="Hallab A."/>
            <person name="Hartog M."/>
            <person name="Hua A."/>
            <person name="Humphray S.J."/>
            <person name="Jeong D.H."/>
            <person name="Jing Y."/>
            <person name="Jocker A."/>
            <person name="Kenton S.M."/>
            <person name="Kim D.J."/>
            <person name="Klee K."/>
            <person name="Lai H."/>
            <person name="Lang C."/>
            <person name="Lin S."/>
            <person name="Macmil S.L."/>
            <person name="Magdelenat G."/>
            <person name="Matthews L."/>
            <person name="McCorrison J."/>
            <person name="Monaghan E.L."/>
            <person name="Mun J.H."/>
            <person name="Najar F.Z."/>
            <person name="Nicholson C."/>
            <person name="Noirot C."/>
            <person name="O'Bleness M."/>
            <person name="Paule C.R."/>
            <person name="Poulain J."/>
            <person name="Prion F."/>
            <person name="Qin B."/>
            <person name="Qu C."/>
            <person name="Retzel E.F."/>
            <person name="Riddle C."/>
            <person name="Sallet E."/>
            <person name="Samain S."/>
            <person name="Samson N."/>
            <person name="Sanders I."/>
            <person name="Saurat O."/>
            <person name="Scarpelli C."/>
            <person name="Schiex T."/>
            <person name="Segurens B."/>
            <person name="Severin A.J."/>
            <person name="Sherrier D.J."/>
            <person name="Shi R."/>
            <person name="Sims S."/>
            <person name="Singer S.R."/>
            <person name="Sinharoy S."/>
            <person name="Sterck L."/>
            <person name="Viollet A."/>
            <person name="Wang B.B."/>
            <person name="Wang K."/>
            <person name="Wang M."/>
            <person name="Wang X."/>
            <person name="Warfsmann J."/>
            <person name="Weissenbach J."/>
            <person name="White D.D."/>
            <person name="White J.D."/>
            <person name="Wiley G.B."/>
            <person name="Wincker P."/>
            <person name="Xing Y."/>
            <person name="Yang L."/>
            <person name="Yao Z."/>
            <person name="Ying F."/>
            <person name="Zhai J."/>
            <person name="Zhou L."/>
            <person name="Zuber A."/>
            <person name="Denarie J."/>
            <person name="Dixon R.A."/>
            <person name="May G.D."/>
            <person name="Schwartz D.C."/>
            <person name="Rogers J."/>
            <person name="Quetier F."/>
            <person name="Town C.D."/>
            <person name="Roe B.A."/>
        </authorList>
    </citation>
    <scope>NUCLEOTIDE SEQUENCE [LARGE SCALE GENOMIC DNA]</scope>
    <source>
        <strain evidence="3">A17</strain>
        <strain evidence="5 6">cv. Jemalong A17</strain>
    </source>
</reference>
<dbReference type="Pfam" id="PF16884">
    <property type="entry name" value="ADH_N_2"/>
    <property type="match status" value="1"/>
</dbReference>
<gene>
    <name evidence="5" type="primary">11416039</name>
    <name evidence="3" type="ordered locus">MTR_2g088190</name>
    <name evidence="4" type="ORF">MtrunA17_Chr2g0322531</name>
</gene>
<dbReference type="GO" id="GO:0032440">
    <property type="term" value="F:2-alkenal reductase [NAD(P)H] activity"/>
    <property type="evidence" value="ECO:0000318"/>
    <property type="project" value="GO_Central"/>
</dbReference>
<dbReference type="Proteomes" id="UP000265566">
    <property type="component" value="Chromosome 2"/>
</dbReference>
<dbReference type="EMBL" id="CM001218">
    <property type="protein sequence ID" value="AES67222.2"/>
    <property type="molecule type" value="Genomic_DNA"/>
</dbReference>
<accession>A0A0C3V781</accession>
<dbReference type="PANTHER" id="PTHR43205">
    <property type="entry name" value="PROSTAGLANDIN REDUCTASE"/>
    <property type="match status" value="1"/>
</dbReference>
<sequence>MGDLVENKEWYVAAYSPEGVPTSDHLKLRTVSLSLAHESIPDDHLIVETLLLSVDPYLRGTITGTLEGLFIPQYQLNQVLTTFAVVRVIRSKDSKYSEGDILLNGYGLVAEYSIVPSSHIIRKIDPANGISLSDYLGSLGVPGFAAWLGIEVLGNPKPASNVFISAASGAVGMIAGQLAKIRGCRVIGSTGSDDKVKLIKEKFGYDDGFNYNIESDFDAALSKYFPDGIDVYLDNVGGKMLESVLNHVNKNARIPLCGMISQYNKVWTEREGIRNLLNMVGKEVRMEGFMIKSYLHRFGDFVKDMEKYLQEGKIKPKSKINIGIENFLESLNSVFSNSNIGKVVVQVKA</sequence>
<dbReference type="Gramene" id="rna11781">
    <property type="protein sequence ID" value="RHN75555.1"/>
    <property type="gene ID" value="gene11781"/>
</dbReference>
<evidence type="ECO:0000256" key="1">
    <source>
        <dbReference type="ARBA" id="ARBA00023002"/>
    </source>
</evidence>
<dbReference type="InterPro" id="IPR041694">
    <property type="entry name" value="ADH_N_2"/>
</dbReference>
<dbReference type="HOGENOM" id="CLU_026673_29_2_1"/>
<evidence type="ECO:0000313" key="3">
    <source>
        <dbReference type="EMBL" id="AES67222.2"/>
    </source>
</evidence>
<dbReference type="InterPro" id="IPR045010">
    <property type="entry name" value="MDR_fam"/>
</dbReference>
<dbReference type="EC" id="1.-.-.-" evidence="4"/>
<dbReference type="Gene3D" id="3.90.180.10">
    <property type="entry name" value="Medium-chain alcohol dehydrogenases, catalytic domain"/>
    <property type="match status" value="1"/>
</dbReference>
<dbReference type="PaxDb" id="3880-AES67222"/>
<dbReference type="AlphaFoldDB" id="G7ITX8"/>
<dbReference type="InterPro" id="IPR036291">
    <property type="entry name" value="NAD(P)-bd_dom_sf"/>
</dbReference>
<dbReference type="EMBL" id="PSQE01000002">
    <property type="protein sequence ID" value="RHN75555.1"/>
    <property type="molecule type" value="Genomic_DNA"/>
</dbReference>
<feature type="domain" description="Enoyl reductase (ER)" evidence="2">
    <location>
        <begin position="64"/>
        <end position="345"/>
    </location>
</feature>
<dbReference type="FunFam" id="3.40.50.720:FF:000121">
    <property type="entry name" value="Prostaglandin reductase 2"/>
    <property type="match status" value="1"/>
</dbReference>
<dbReference type="InterPro" id="IPR020843">
    <property type="entry name" value="ER"/>
</dbReference>
<accession>G7ITX8</accession>
<dbReference type="OrthoDB" id="809632at2759"/>
<dbReference type="eggNOG" id="KOG1196">
    <property type="taxonomic scope" value="Eukaryota"/>
</dbReference>
<dbReference type="SUPFAM" id="SSF50129">
    <property type="entry name" value="GroES-like"/>
    <property type="match status" value="1"/>
</dbReference>
<organism evidence="3 6">
    <name type="scientific">Medicago truncatula</name>
    <name type="common">Barrel medic</name>
    <name type="synonym">Medicago tribuloides</name>
    <dbReference type="NCBI Taxonomy" id="3880"/>
    <lineage>
        <taxon>Eukaryota</taxon>
        <taxon>Viridiplantae</taxon>
        <taxon>Streptophyta</taxon>
        <taxon>Embryophyta</taxon>
        <taxon>Tracheophyta</taxon>
        <taxon>Spermatophyta</taxon>
        <taxon>Magnoliopsida</taxon>
        <taxon>eudicotyledons</taxon>
        <taxon>Gunneridae</taxon>
        <taxon>Pentapetalae</taxon>
        <taxon>rosids</taxon>
        <taxon>fabids</taxon>
        <taxon>Fabales</taxon>
        <taxon>Fabaceae</taxon>
        <taxon>Papilionoideae</taxon>
        <taxon>50 kb inversion clade</taxon>
        <taxon>NPAAA clade</taxon>
        <taxon>Hologalegina</taxon>
        <taxon>IRL clade</taxon>
        <taxon>Trifolieae</taxon>
        <taxon>Medicago</taxon>
    </lineage>
</organism>
<reference evidence="4" key="5">
    <citation type="journal article" date="2018" name="Nat. Plants">
        <title>Whole-genome landscape of Medicago truncatula symbiotic genes.</title>
        <authorList>
            <person name="Pecrix Y."/>
            <person name="Gamas P."/>
            <person name="Carrere S."/>
        </authorList>
    </citation>
    <scope>NUCLEOTIDE SEQUENCE</scope>
    <source>
        <tissue evidence="4">Leaves</tissue>
    </source>
</reference>
<evidence type="ECO:0000313" key="4">
    <source>
        <dbReference type="EMBL" id="RHN75555.1"/>
    </source>
</evidence>
<name>G7ITX8_MEDTR</name>
<dbReference type="PANTHER" id="PTHR43205:SF80">
    <property type="entry name" value="2-ALKENAL REDUCTASE (NADP(+)-DEPENDENT)-LIKE"/>
    <property type="match status" value="1"/>
</dbReference>
<evidence type="ECO:0000313" key="7">
    <source>
        <dbReference type="Proteomes" id="UP000265566"/>
    </source>
</evidence>
<dbReference type="Proteomes" id="UP000002051">
    <property type="component" value="Chromosome 2"/>
</dbReference>
<dbReference type="SUPFAM" id="SSF51735">
    <property type="entry name" value="NAD(P)-binding Rossmann-fold domains"/>
    <property type="match status" value="1"/>
</dbReference>
<dbReference type="EnsemblPlants" id="AES67222">
    <property type="protein sequence ID" value="AES67222"/>
    <property type="gene ID" value="MTR_2g088190"/>
</dbReference>
<keyword evidence="6" id="KW-1185">Reference proteome</keyword>
<reference evidence="7" key="4">
    <citation type="journal article" date="2018" name="Nat. Plants">
        <title>Whole-genome landscape of Medicago truncatula symbiotic genes.</title>
        <authorList>
            <person name="Pecrix Y."/>
            <person name="Staton S.E."/>
            <person name="Sallet E."/>
            <person name="Lelandais-Briere C."/>
            <person name="Moreau S."/>
            <person name="Carrere S."/>
            <person name="Blein T."/>
            <person name="Jardinaud M.F."/>
            <person name="Latrasse D."/>
            <person name="Zouine M."/>
            <person name="Zahm M."/>
            <person name="Kreplak J."/>
            <person name="Mayjonade B."/>
            <person name="Satge C."/>
            <person name="Perez M."/>
            <person name="Cauet S."/>
            <person name="Marande W."/>
            <person name="Chantry-Darmon C."/>
            <person name="Lopez-Roques C."/>
            <person name="Bouchez O."/>
            <person name="Berard A."/>
            <person name="Debelle F."/>
            <person name="Munos S."/>
            <person name="Bendahmane A."/>
            <person name="Berges H."/>
            <person name="Niebel A."/>
            <person name="Buitink J."/>
            <person name="Frugier F."/>
            <person name="Benhamed M."/>
            <person name="Crespi M."/>
            <person name="Gouzy J."/>
            <person name="Gamas P."/>
        </authorList>
    </citation>
    <scope>NUCLEOTIDE SEQUENCE [LARGE SCALE GENOMIC DNA]</scope>
    <source>
        <strain evidence="7">cv. Jemalong A17</strain>
    </source>
</reference>
<reference evidence="3 6" key="2">
    <citation type="journal article" date="2014" name="BMC Genomics">
        <title>An improved genome release (version Mt4.0) for the model legume Medicago truncatula.</title>
        <authorList>
            <person name="Tang H."/>
            <person name="Krishnakumar V."/>
            <person name="Bidwell S."/>
            <person name="Rosen B."/>
            <person name="Chan A."/>
            <person name="Zhou S."/>
            <person name="Gentzbittel L."/>
            <person name="Childs K.L."/>
            <person name="Yandell M."/>
            <person name="Gundlach H."/>
            <person name="Mayer K.F."/>
            <person name="Schwartz D.C."/>
            <person name="Town C.D."/>
        </authorList>
    </citation>
    <scope>GENOME REANNOTATION</scope>
    <source>
        <strain evidence="5 6">cv. Jemalong A17</strain>
    </source>
</reference>
<dbReference type="SMART" id="SM00829">
    <property type="entry name" value="PKS_ER"/>
    <property type="match status" value="1"/>
</dbReference>